<dbReference type="SMART" id="SM00743">
    <property type="entry name" value="Agenet"/>
    <property type="match status" value="2"/>
</dbReference>
<dbReference type="STRING" id="157652.A0A371EI62"/>
<dbReference type="EMBL" id="QJKJ01013778">
    <property type="protein sequence ID" value="RDX65686.1"/>
    <property type="molecule type" value="Genomic_DNA"/>
</dbReference>
<gene>
    <name evidence="2" type="primary">DUF3</name>
    <name evidence="2" type="ORF">CR513_55636</name>
</gene>
<dbReference type="InterPro" id="IPR008395">
    <property type="entry name" value="Agenet-like_dom"/>
</dbReference>
<proteinExistence type="predicted"/>
<feature type="domain" description="Agenet" evidence="1">
    <location>
        <begin position="8"/>
        <end position="76"/>
    </location>
</feature>
<dbReference type="PANTHER" id="PTHR31917:SF148">
    <property type="entry name" value="DUF724 DOMAIN-CONTAINING PROTEIN 2"/>
    <property type="match status" value="1"/>
</dbReference>
<organism evidence="2 3">
    <name type="scientific">Mucuna pruriens</name>
    <name type="common">Velvet bean</name>
    <name type="synonym">Dolichos pruriens</name>
    <dbReference type="NCBI Taxonomy" id="157652"/>
    <lineage>
        <taxon>Eukaryota</taxon>
        <taxon>Viridiplantae</taxon>
        <taxon>Streptophyta</taxon>
        <taxon>Embryophyta</taxon>
        <taxon>Tracheophyta</taxon>
        <taxon>Spermatophyta</taxon>
        <taxon>Magnoliopsida</taxon>
        <taxon>eudicotyledons</taxon>
        <taxon>Gunneridae</taxon>
        <taxon>Pentapetalae</taxon>
        <taxon>rosids</taxon>
        <taxon>fabids</taxon>
        <taxon>Fabales</taxon>
        <taxon>Fabaceae</taxon>
        <taxon>Papilionoideae</taxon>
        <taxon>50 kb inversion clade</taxon>
        <taxon>NPAAA clade</taxon>
        <taxon>indigoferoid/millettioid clade</taxon>
        <taxon>Phaseoleae</taxon>
        <taxon>Mucuna</taxon>
    </lineage>
</organism>
<protein>
    <submittedName>
        <fullName evidence="2">DUF724 domain-containing protein 3</fullName>
    </submittedName>
</protein>
<name>A0A371EI62_MUCPR</name>
<dbReference type="Pfam" id="PF05641">
    <property type="entry name" value="Agenet"/>
    <property type="match status" value="1"/>
</dbReference>
<dbReference type="AlphaFoldDB" id="A0A371EI62"/>
<accession>A0A371EI62</accession>
<comment type="caution">
    <text evidence="2">The sequence shown here is derived from an EMBL/GenBank/DDBJ whole genome shotgun (WGS) entry which is preliminary data.</text>
</comment>
<dbReference type="CDD" id="cd20406">
    <property type="entry name" value="Tudor_Agenet_AtDUF_rpt2_4"/>
    <property type="match status" value="1"/>
</dbReference>
<reference evidence="2" key="1">
    <citation type="submission" date="2018-05" db="EMBL/GenBank/DDBJ databases">
        <title>Draft genome of Mucuna pruriens seed.</title>
        <authorList>
            <person name="Nnadi N.E."/>
            <person name="Vos R."/>
            <person name="Hasami M.H."/>
            <person name="Devisetty U.K."/>
            <person name="Aguiy J.C."/>
        </authorList>
    </citation>
    <scope>NUCLEOTIDE SEQUENCE [LARGE SCALE GENOMIC DNA]</scope>
    <source>
        <strain evidence="2">JCA_2017</strain>
    </source>
</reference>
<sequence>MRPPRKRVDFVRGDKVEVCSNEEGFLGSFYQATVVSRLDNGLYVVRYDTLLEDDESQPLTETLFPKELRPAPPRLRSADFSLYQCVDAFDNDGWWVGQITGKKDDSHYYVYFATTNEEIAYPKSAIRVHHEWLHGEWELPLLYYVELDDENYPSIMRLEIPGAEGGFLEMNSQGTETYFDLLCSCGNGFYLILLNEAPEGPMMEKKKGMRKWKQ</sequence>
<dbReference type="Gene3D" id="2.30.30.140">
    <property type="match status" value="1"/>
</dbReference>
<dbReference type="PANTHER" id="PTHR31917">
    <property type="entry name" value="AGENET DOMAIN-CONTAINING PROTEIN-RELATED"/>
    <property type="match status" value="1"/>
</dbReference>
<feature type="non-terminal residue" evidence="2">
    <location>
        <position position="1"/>
    </location>
</feature>
<dbReference type="InterPro" id="IPR014002">
    <property type="entry name" value="Agenet_dom_plant"/>
</dbReference>
<keyword evidence="3" id="KW-1185">Reference proteome</keyword>
<dbReference type="CDD" id="cd20405">
    <property type="entry name" value="Tudor_Agenet_AtDUF_rpt1_3"/>
    <property type="match status" value="1"/>
</dbReference>
<dbReference type="OrthoDB" id="938602at2759"/>
<dbReference type="Proteomes" id="UP000257109">
    <property type="component" value="Unassembled WGS sequence"/>
</dbReference>
<evidence type="ECO:0000313" key="3">
    <source>
        <dbReference type="Proteomes" id="UP000257109"/>
    </source>
</evidence>
<evidence type="ECO:0000259" key="1">
    <source>
        <dbReference type="SMART" id="SM00743"/>
    </source>
</evidence>
<feature type="domain" description="Agenet" evidence="1">
    <location>
        <begin position="78"/>
        <end position="134"/>
    </location>
</feature>
<evidence type="ECO:0000313" key="2">
    <source>
        <dbReference type="EMBL" id="RDX65686.1"/>
    </source>
</evidence>